<feature type="transmembrane region" description="Helical" evidence="6">
    <location>
        <begin position="294"/>
        <end position="312"/>
    </location>
</feature>
<evidence type="ECO:0000256" key="3">
    <source>
        <dbReference type="ARBA" id="ARBA00022692"/>
    </source>
</evidence>
<evidence type="ECO:0000259" key="7">
    <source>
        <dbReference type="PROSITE" id="PS50850"/>
    </source>
</evidence>
<gene>
    <name evidence="8" type="ORF">ACFFNX_07080</name>
</gene>
<dbReference type="RefSeq" id="WP_378197060.1">
    <property type="nucleotide sequence ID" value="NZ_JBHLZP010000033.1"/>
</dbReference>
<keyword evidence="3 6" id="KW-0812">Transmembrane</keyword>
<feature type="transmembrane region" description="Helical" evidence="6">
    <location>
        <begin position="356"/>
        <end position="376"/>
    </location>
</feature>
<keyword evidence="4 6" id="KW-1133">Transmembrane helix</keyword>
<comment type="caution">
    <text evidence="8">The sequence shown here is derived from an EMBL/GenBank/DDBJ whole genome shotgun (WGS) entry which is preliminary data.</text>
</comment>
<evidence type="ECO:0000256" key="2">
    <source>
        <dbReference type="ARBA" id="ARBA00022448"/>
    </source>
</evidence>
<feature type="transmembrane region" description="Helical" evidence="6">
    <location>
        <begin position="91"/>
        <end position="110"/>
    </location>
</feature>
<dbReference type="CDD" id="cd17355">
    <property type="entry name" value="MFS_YcxA_like"/>
    <property type="match status" value="1"/>
</dbReference>
<proteinExistence type="predicted"/>
<feature type="transmembrane region" description="Helical" evidence="6">
    <location>
        <begin position="24"/>
        <end position="43"/>
    </location>
</feature>
<feature type="transmembrane region" description="Helical" evidence="6">
    <location>
        <begin position="149"/>
        <end position="169"/>
    </location>
</feature>
<dbReference type="EMBL" id="JBHLZP010000033">
    <property type="protein sequence ID" value="MFB9831949.1"/>
    <property type="molecule type" value="Genomic_DNA"/>
</dbReference>
<feature type="transmembrane region" description="Helical" evidence="6">
    <location>
        <begin position="262"/>
        <end position="282"/>
    </location>
</feature>
<evidence type="ECO:0000256" key="4">
    <source>
        <dbReference type="ARBA" id="ARBA00022989"/>
    </source>
</evidence>
<dbReference type="Pfam" id="PF07690">
    <property type="entry name" value="MFS_1"/>
    <property type="match status" value="1"/>
</dbReference>
<keyword evidence="5 6" id="KW-0472">Membrane</keyword>
<evidence type="ECO:0000313" key="8">
    <source>
        <dbReference type="EMBL" id="MFB9831949.1"/>
    </source>
</evidence>
<dbReference type="InterPro" id="IPR052983">
    <property type="entry name" value="MFS_Riboflavin_Transporter"/>
</dbReference>
<name>A0ABV5YCQ8_9ACTN</name>
<dbReference type="InterPro" id="IPR036259">
    <property type="entry name" value="MFS_trans_sf"/>
</dbReference>
<dbReference type="Gene3D" id="1.20.1250.20">
    <property type="entry name" value="MFS general substrate transporter like domains"/>
    <property type="match status" value="1"/>
</dbReference>
<evidence type="ECO:0000256" key="6">
    <source>
        <dbReference type="SAM" id="Phobius"/>
    </source>
</evidence>
<evidence type="ECO:0000256" key="5">
    <source>
        <dbReference type="ARBA" id="ARBA00023136"/>
    </source>
</evidence>
<reference evidence="8 9" key="1">
    <citation type="submission" date="2024-09" db="EMBL/GenBank/DDBJ databases">
        <authorList>
            <person name="Sun Q."/>
            <person name="Mori K."/>
        </authorList>
    </citation>
    <scope>NUCLEOTIDE SEQUENCE [LARGE SCALE GENOMIC DNA]</scope>
    <source>
        <strain evidence="8 9">TBRC 0563</strain>
    </source>
</reference>
<protein>
    <submittedName>
        <fullName evidence="8">MFS transporter</fullName>
    </submittedName>
</protein>
<feature type="transmembrane region" description="Helical" evidence="6">
    <location>
        <begin position="222"/>
        <end position="242"/>
    </location>
</feature>
<dbReference type="InterPro" id="IPR020846">
    <property type="entry name" value="MFS_dom"/>
</dbReference>
<feature type="transmembrane region" description="Helical" evidence="6">
    <location>
        <begin position="382"/>
        <end position="400"/>
    </location>
</feature>
<evidence type="ECO:0000313" key="9">
    <source>
        <dbReference type="Proteomes" id="UP001589627"/>
    </source>
</evidence>
<feature type="domain" description="Major facilitator superfamily (MFS) profile" evidence="7">
    <location>
        <begin position="1"/>
        <end position="408"/>
    </location>
</feature>
<feature type="transmembrane region" description="Helical" evidence="6">
    <location>
        <begin position="55"/>
        <end position="79"/>
    </location>
</feature>
<keyword evidence="9" id="KW-1185">Reference proteome</keyword>
<dbReference type="InterPro" id="IPR011701">
    <property type="entry name" value="MFS"/>
</dbReference>
<dbReference type="PANTHER" id="PTHR43385:SF1">
    <property type="entry name" value="RIBOFLAVIN TRANSPORTER RIBJ"/>
    <property type="match status" value="1"/>
</dbReference>
<evidence type="ECO:0000256" key="1">
    <source>
        <dbReference type="ARBA" id="ARBA00004651"/>
    </source>
</evidence>
<keyword evidence="2" id="KW-0813">Transport</keyword>
<dbReference type="PROSITE" id="PS50850">
    <property type="entry name" value="MFS"/>
    <property type="match status" value="1"/>
</dbReference>
<dbReference type="SUPFAM" id="SSF103473">
    <property type="entry name" value="MFS general substrate transporter"/>
    <property type="match status" value="1"/>
</dbReference>
<organism evidence="8 9">
    <name type="scientific">Actinoallomurus acaciae</name>
    <dbReference type="NCBI Taxonomy" id="502577"/>
    <lineage>
        <taxon>Bacteria</taxon>
        <taxon>Bacillati</taxon>
        <taxon>Actinomycetota</taxon>
        <taxon>Actinomycetes</taxon>
        <taxon>Streptosporangiales</taxon>
        <taxon>Thermomonosporaceae</taxon>
        <taxon>Actinoallomurus</taxon>
    </lineage>
</organism>
<comment type="subcellular location">
    <subcellularLocation>
        <location evidence="1">Cell membrane</location>
        <topology evidence="1">Multi-pass membrane protein</topology>
    </subcellularLocation>
</comment>
<sequence length="416" mass="42506">MPRSSARAETAADRATGARPPRRVLIGLCVTEVTSWGVLYYAFPVTLSSLTRDTGWSTATAMAAFSAGAVVSALAGILVGRLIDAHGPRPVMTTGSIVGVAAVVAIAAAPSLPLFFAAWVLAGLAQSAVLYQPAFTALTGWYGPDRVRALTAVTLAGGFASTVFAPLTALLLDHLTWRGTYLALAVILAVVTVPLHVLCLTPPWRQRRTRGVPYERDAHARAVVRSGPFVVLTAAMTFAAFGSYSATVNLVPLLTSDGMGTHLAAVALGLCGAGQVLGRLGYPRLAARAAPSGRATVILTAGAATIVVLGVLPGPATALIAVAVLAGAARGMFTLLQATTVADHWGTRAFGHINGVFTAPITVAIALAPGGGALLARLTGGYPVSYCVLAALTFAAAAAIRRTGSSYDPAHRPPSR</sequence>
<feature type="transmembrane region" description="Helical" evidence="6">
    <location>
        <begin position="116"/>
        <end position="142"/>
    </location>
</feature>
<dbReference type="Proteomes" id="UP001589627">
    <property type="component" value="Unassembled WGS sequence"/>
</dbReference>
<feature type="transmembrane region" description="Helical" evidence="6">
    <location>
        <begin position="181"/>
        <end position="201"/>
    </location>
</feature>
<accession>A0ABV5YCQ8</accession>
<dbReference type="PANTHER" id="PTHR43385">
    <property type="entry name" value="RIBOFLAVIN TRANSPORTER RIBJ"/>
    <property type="match status" value="1"/>
</dbReference>